<name>A0A0B6YJH9_9EUPU</name>
<dbReference type="GO" id="GO:0009408">
    <property type="term" value="P:response to heat"/>
    <property type="evidence" value="ECO:0007669"/>
    <property type="project" value="TreeGrafter"/>
</dbReference>
<dbReference type="GO" id="GO:0042026">
    <property type="term" value="P:protein refolding"/>
    <property type="evidence" value="ECO:0007669"/>
    <property type="project" value="TreeGrafter"/>
</dbReference>
<feature type="domain" description="SHSP" evidence="3">
    <location>
        <begin position="35"/>
        <end position="143"/>
    </location>
</feature>
<dbReference type="SUPFAM" id="SSF49764">
    <property type="entry name" value="HSP20-like chaperones"/>
    <property type="match status" value="1"/>
</dbReference>
<dbReference type="PANTHER" id="PTHR45640">
    <property type="entry name" value="HEAT SHOCK PROTEIN HSP-12.2-RELATED"/>
    <property type="match status" value="1"/>
</dbReference>
<dbReference type="AlphaFoldDB" id="A0A0B6YJH9"/>
<dbReference type="InterPro" id="IPR001436">
    <property type="entry name" value="Alpha-crystallin/sHSP_animal"/>
</dbReference>
<evidence type="ECO:0000259" key="3">
    <source>
        <dbReference type="PROSITE" id="PS01031"/>
    </source>
</evidence>
<dbReference type="InterPro" id="IPR002068">
    <property type="entry name" value="A-crystallin/Hsp20_dom"/>
</dbReference>
<organism evidence="4">
    <name type="scientific">Arion vulgaris</name>
    <dbReference type="NCBI Taxonomy" id="1028688"/>
    <lineage>
        <taxon>Eukaryota</taxon>
        <taxon>Metazoa</taxon>
        <taxon>Spiralia</taxon>
        <taxon>Lophotrochozoa</taxon>
        <taxon>Mollusca</taxon>
        <taxon>Gastropoda</taxon>
        <taxon>Heterobranchia</taxon>
        <taxon>Euthyneura</taxon>
        <taxon>Panpulmonata</taxon>
        <taxon>Eupulmonata</taxon>
        <taxon>Stylommatophora</taxon>
        <taxon>Helicina</taxon>
        <taxon>Arionoidea</taxon>
        <taxon>Arionidae</taxon>
        <taxon>Arion</taxon>
    </lineage>
</organism>
<evidence type="ECO:0000256" key="1">
    <source>
        <dbReference type="PROSITE-ProRule" id="PRU00285"/>
    </source>
</evidence>
<dbReference type="PROSITE" id="PS01031">
    <property type="entry name" value="SHSP"/>
    <property type="match status" value="1"/>
</dbReference>
<evidence type="ECO:0000256" key="2">
    <source>
        <dbReference type="RuleBase" id="RU003616"/>
    </source>
</evidence>
<dbReference type="EMBL" id="HACG01009487">
    <property type="protein sequence ID" value="CEK56352.1"/>
    <property type="molecule type" value="Transcribed_RNA"/>
</dbReference>
<proteinExistence type="inferred from homology"/>
<dbReference type="Pfam" id="PF00011">
    <property type="entry name" value="HSP20"/>
    <property type="match status" value="1"/>
</dbReference>
<sequence length="143" mass="16564">VNFIHSAKMVRRFEDKVTSLSVFDDMDHTFKSMEHDFDQMSSLVHHRVSVNNEDNTYEIAVKDFEPNDIKVTISDGKVKIEGRYEKNNAEKNAFVKKHFYRSFEIPEGVKEEQISCELHKGGILAIKGLRQAAPEKKIKNYSN</sequence>
<dbReference type="GO" id="GO:0051082">
    <property type="term" value="F:unfolded protein binding"/>
    <property type="evidence" value="ECO:0007669"/>
    <property type="project" value="TreeGrafter"/>
</dbReference>
<gene>
    <name evidence="4" type="primary">ORF27440</name>
</gene>
<reference evidence="4" key="1">
    <citation type="submission" date="2014-12" db="EMBL/GenBank/DDBJ databases">
        <title>Insight into the proteome of Arion vulgaris.</title>
        <authorList>
            <person name="Aradska J."/>
            <person name="Bulat T."/>
            <person name="Smidak R."/>
            <person name="Sarate P."/>
            <person name="Gangsoo J."/>
            <person name="Sialana F."/>
            <person name="Bilban M."/>
            <person name="Lubec G."/>
        </authorList>
    </citation>
    <scope>NUCLEOTIDE SEQUENCE</scope>
    <source>
        <tissue evidence="4">Skin</tissue>
    </source>
</reference>
<comment type="similarity">
    <text evidence="1 2">Belongs to the small heat shock protein (HSP20) family.</text>
</comment>
<dbReference type="GO" id="GO:0005634">
    <property type="term" value="C:nucleus"/>
    <property type="evidence" value="ECO:0007669"/>
    <property type="project" value="TreeGrafter"/>
</dbReference>
<dbReference type="GO" id="GO:0005737">
    <property type="term" value="C:cytoplasm"/>
    <property type="evidence" value="ECO:0007669"/>
    <property type="project" value="TreeGrafter"/>
</dbReference>
<dbReference type="InterPro" id="IPR008978">
    <property type="entry name" value="HSP20-like_chaperone"/>
</dbReference>
<protein>
    <recommendedName>
        <fullName evidence="3">SHSP domain-containing protein</fullName>
    </recommendedName>
</protein>
<dbReference type="CDD" id="cd06526">
    <property type="entry name" value="metazoan_ACD"/>
    <property type="match status" value="1"/>
</dbReference>
<dbReference type="PANTHER" id="PTHR45640:SF26">
    <property type="entry name" value="RE23625P"/>
    <property type="match status" value="1"/>
</dbReference>
<accession>A0A0B6YJH9</accession>
<dbReference type="Gene3D" id="2.60.40.790">
    <property type="match status" value="1"/>
</dbReference>
<feature type="non-terminal residue" evidence="4">
    <location>
        <position position="1"/>
    </location>
</feature>
<evidence type="ECO:0000313" key="4">
    <source>
        <dbReference type="EMBL" id="CEK56352.1"/>
    </source>
</evidence>